<evidence type="ECO:0000256" key="2">
    <source>
        <dbReference type="HAMAP-Rule" id="MF_00386"/>
    </source>
</evidence>
<comment type="function">
    <text evidence="2">Could be involved in insertion of integral membrane proteins into the membrane.</text>
</comment>
<dbReference type="InterPro" id="IPR002696">
    <property type="entry name" value="Membr_insert_effic_factor_YidD"/>
</dbReference>
<reference evidence="3" key="1">
    <citation type="submission" date="2020-10" db="EMBL/GenBank/DDBJ databases">
        <authorList>
            <person name="Gilroy R."/>
        </authorList>
    </citation>
    <scope>NUCLEOTIDE SEQUENCE</scope>
    <source>
        <strain evidence="3">CHK186-9395</strain>
    </source>
</reference>
<evidence type="ECO:0000313" key="4">
    <source>
        <dbReference type="Proteomes" id="UP000886861"/>
    </source>
</evidence>
<evidence type="ECO:0000256" key="1">
    <source>
        <dbReference type="ARBA" id="ARBA00023136"/>
    </source>
</evidence>
<dbReference type="GO" id="GO:0005886">
    <property type="term" value="C:plasma membrane"/>
    <property type="evidence" value="ECO:0007669"/>
    <property type="project" value="UniProtKB-SubCell"/>
</dbReference>
<evidence type="ECO:0000313" key="3">
    <source>
        <dbReference type="EMBL" id="HIV01251.1"/>
    </source>
</evidence>
<reference evidence="3" key="2">
    <citation type="journal article" date="2021" name="PeerJ">
        <title>Extensive microbial diversity within the chicken gut microbiome revealed by metagenomics and culture.</title>
        <authorList>
            <person name="Gilroy R."/>
            <person name="Ravi A."/>
            <person name="Getino M."/>
            <person name="Pursley I."/>
            <person name="Horton D.L."/>
            <person name="Alikhan N.F."/>
            <person name="Baker D."/>
            <person name="Gharbi K."/>
            <person name="Hall N."/>
            <person name="Watson M."/>
            <person name="Adriaenssens E.M."/>
            <person name="Foster-Nyarko E."/>
            <person name="Jarju S."/>
            <person name="Secka A."/>
            <person name="Antonio M."/>
            <person name="Oren A."/>
            <person name="Chaudhuri R.R."/>
            <person name="La Ragione R."/>
            <person name="Hildebrand F."/>
            <person name="Pallen M.J."/>
        </authorList>
    </citation>
    <scope>NUCLEOTIDE SEQUENCE</scope>
    <source>
        <strain evidence="3">CHK186-9395</strain>
    </source>
</reference>
<comment type="caution">
    <text evidence="3">The sequence shown here is derived from an EMBL/GenBank/DDBJ whole genome shotgun (WGS) entry which is preliminary data.</text>
</comment>
<accession>A0A9D1NE55</accession>
<dbReference type="AlphaFoldDB" id="A0A9D1NE55"/>
<sequence>MDYFFIGLVWLYKLTISPLKPKTCRFQPTCSTYMIECIKSFGCVKGIFLGLKRLFRCTPNGRCGYDPVPINLKGDTKWLF</sequence>
<comment type="subcellular location">
    <subcellularLocation>
        <location evidence="2">Cell membrane</location>
        <topology evidence="2">Peripheral membrane protein</topology>
        <orientation evidence="2">Cytoplasmic side</orientation>
    </subcellularLocation>
</comment>
<dbReference type="PANTHER" id="PTHR33383">
    <property type="entry name" value="MEMBRANE PROTEIN INSERTION EFFICIENCY FACTOR-RELATED"/>
    <property type="match status" value="1"/>
</dbReference>
<keyword evidence="1 2" id="KW-0472">Membrane</keyword>
<dbReference type="Pfam" id="PF01809">
    <property type="entry name" value="YidD"/>
    <property type="match status" value="1"/>
</dbReference>
<protein>
    <recommendedName>
        <fullName evidence="2">Putative membrane protein insertion efficiency factor</fullName>
    </recommendedName>
</protein>
<comment type="similarity">
    <text evidence="2">Belongs to the UPF0161 family.</text>
</comment>
<dbReference type="SMART" id="SM01234">
    <property type="entry name" value="Haemolytic"/>
    <property type="match status" value="1"/>
</dbReference>
<proteinExistence type="inferred from homology"/>
<gene>
    <name evidence="3" type="primary">yidD</name>
    <name evidence="3" type="ORF">IAA62_01685</name>
</gene>
<dbReference type="EMBL" id="DVOJ01000006">
    <property type="protein sequence ID" value="HIV01251.1"/>
    <property type="molecule type" value="Genomic_DNA"/>
</dbReference>
<dbReference type="HAMAP" id="MF_00386">
    <property type="entry name" value="UPF0161_YidD"/>
    <property type="match status" value="1"/>
</dbReference>
<keyword evidence="2" id="KW-1003">Cell membrane</keyword>
<name>A0A9D1NE55_9FIRM</name>
<dbReference type="PANTHER" id="PTHR33383:SF1">
    <property type="entry name" value="MEMBRANE PROTEIN INSERTION EFFICIENCY FACTOR-RELATED"/>
    <property type="match status" value="1"/>
</dbReference>
<dbReference type="NCBIfam" id="TIGR00278">
    <property type="entry name" value="membrane protein insertion efficiency factor YidD"/>
    <property type="match status" value="1"/>
</dbReference>
<organism evidence="3 4">
    <name type="scientific">Candidatus Caccopulliclostridium gallistercoris</name>
    <dbReference type="NCBI Taxonomy" id="2840719"/>
    <lineage>
        <taxon>Bacteria</taxon>
        <taxon>Bacillati</taxon>
        <taxon>Bacillota</taxon>
        <taxon>Clostridia</taxon>
        <taxon>Candidatus Caccopulliclostridium</taxon>
    </lineage>
</organism>
<dbReference type="Proteomes" id="UP000886861">
    <property type="component" value="Unassembled WGS sequence"/>
</dbReference>